<dbReference type="RefSeq" id="WP_175103045.1">
    <property type="nucleotide sequence ID" value="NZ_CADIKM010000002.1"/>
</dbReference>
<dbReference type="InterPro" id="IPR002201">
    <property type="entry name" value="Glyco_trans_9"/>
</dbReference>
<dbReference type="InterPro" id="IPR011990">
    <property type="entry name" value="TPR-like_helical_dom_sf"/>
</dbReference>
<feature type="repeat" description="TPR" evidence="1">
    <location>
        <begin position="207"/>
        <end position="240"/>
    </location>
</feature>
<dbReference type="EMBL" id="CADIKM010000002">
    <property type="protein sequence ID" value="CAB3778442.1"/>
    <property type="molecule type" value="Genomic_DNA"/>
</dbReference>
<dbReference type="PANTHER" id="PTHR12558">
    <property type="entry name" value="CELL DIVISION CYCLE 16,23,27"/>
    <property type="match status" value="1"/>
</dbReference>
<dbReference type="SUPFAM" id="SSF53756">
    <property type="entry name" value="UDP-Glycosyltransferase/glycogen phosphorylase"/>
    <property type="match status" value="1"/>
</dbReference>
<keyword evidence="1" id="KW-0802">TPR repeat</keyword>
<sequence>MSSDDIDASSVSLIEAFHAGRGGIDALVTIGAGRLACGDARNAAAFARTAQFLAPEHAAPSLLLGRALVELGEYSDAVDVLRGALAADSSIDPAPTSSLDPLSESDARIALGRALSQSSRAAEAIPEFERAVAAAPDSAVALTWLGEALAHAKHYPQAFAALNRAIVIDPAHGRAHTALGEALIEVGRSAAALVPLQKALALDTGRGAPAVAFAQAHVRLGKLAQALPWFNRAIEIEPTCAEAFRHLGRTLAALSLDNEALSCIRAARQLRGGDWPDTWMDEAGLLLRRGDYRAGWRAYENREFAQRLATITPSVWNGDDSIAGESLLLIAEQGLGDTIQFFRFARHVAALGAQVTVEVQQPLKGLLARSVAGIESMQVIARGDPQPAFTRQNSLVSMPHALRAEGESYGSDVPYLSARGDRIPAWRAKLDARWQASAGSGQAGAGSGLAADKGESKGASRDASRDTSRDTSAVVTPFEGLSLPARPRLRVGLVTSGNPLFRSDADRSMPLAEAAPLLRFPDIQWVIVQPELRARDQPTLDAHPAVWLCGGELRDFDDTAALLATLDLVISVDSSVAHLAGAMGRPVWLLLPFHGDWRWLRERSDTPWYPSATLFRQPGPQDWKSVIAAVSNALDSWQVP</sequence>
<dbReference type="InterPro" id="IPR019734">
    <property type="entry name" value="TPR_rpt"/>
</dbReference>
<feature type="compositionally biased region" description="Basic and acidic residues" evidence="2">
    <location>
        <begin position="452"/>
        <end position="469"/>
    </location>
</feature>
<evidence type="ECO:0000256" key="2">
    <source>
        <dbReference type="SAM" id="MobiDB-lite"/>
    </source>
</evidence>
<organism evidence="3 4">
    <name type="scientific">Pararobbsia alpina</name>
    <dbReference type="NCBI Taxonomy" id="621374"/>
    <lineage>
        <taxon>Bacteria</taxon>
        <taxon>Pseudomonadati</taxon>
        <taxon>Pseudomonadota</taxon>
        <taxon>Betaproteobacteria</taxon>
        <taxon>Burkholderiales</taxon>
        <taxon>Burkholderiaceae</taxon>
        <taxon>Pararobbsia</taxon>
    </lineage>
</organism>
<dbReference type="Gene3D" id="3.40.50.2000">
    <property type="entry name" value="Glycogen Phosphorylase B"/>
    <property type="match status" value="1"/>
</dbReference>
<keyword evidence="4" id="KW-1185">Reference proteome</keyword>
<dbReference type="SMART" id="SM00028">
    <property type="entry name" value="TPR"/>
    <property type="match status" value="7"/>
</dbReference>
<name>A0A6S7AV43_9BURK</name>
<evidence type="ECO:0000313" key="4">
    <source>
        <dbReference type="Proteomes" id="UP000494115"/>
    </source>
</evidence>
<dbReference type="Gene3D" id="1.25.40.10">
    <property type="entry name" value="Tetratricopeptide repeat domain"/>
    <property type="match status" value="1"/>
</dbReference>
<evidence type="ECO:0000256" key="1">
    <source>
        <dbReference type="PROSITE-ProRule" id="PRU00339"/>
    </source>
</evidence>
<dbReference type="Pfam" id="PF13432">
    <property type="entry name" value="TPR_16"/>
    <property type="match status" value="3"/>
</dbReference>
<dbReference type="PANTHER" id="PTHR12558:SF33">
    <property type="entry name" value="BLL7664 PROTEIN"/>
    <property type="match status" value="1"/>
</dbReference>
<dbReference type="PROSITE" id="PS50005">
    <property type="entry name" value="TPR"/>
    <property type="match status" value="3"/>
</dbReference>
<accession>A0A6S7AV43</accession>
<reference evidence="3 4" key="1">
    <citation type="submission" date="2020-04" db="EMBL/GenBank/DDBJ databases">
        <authorList>
            <person name="De Canck E."/>
        </authorList>
    </citation>
    <scope>NUCLEOTIDE SEQUENCE [LARGE SCALE GENOMIC DNA]</scope>
    <source>
        <strain evidence="3 4">LMG 28138</strain>
    </source>
</reference>
<feature type="repeat" description="TPR" evidence="1">
    <location>
        <begin position="139"/>
        <end position="172"/>
    </location>
</feature>
<dbReference type="GO" id="GO:0016757">
    <property type="term" value="F:glycosyltransferase activity"/>
    <property type="evidence" value="ECO:0007669"/>
    <property type="project" value="InterPro"/>
</dbReference>
<dbReference type="SUPFAM" id="SSF48452">
    <property type="entry name" value="TPR-like"/>
    <property type="match status" value="1"/>
</dbReference>
<protein>
    <submittedName>
        <fullName evidence="3">Uncharacterized protein</fullName>
    </submittedName>
</protein>
<gene>
    <name evidence="3" type="ORF">LMG28138_00478</name>
</gene>
<feature type="region of interest" description="Disordered" evidence="2">
    <location>
        <begin position="437"/>
        <end position="475"/>
    </location>
</feature>
<dbReference type="AlphaFoldDB" id="A0A6S7AV43"/>
<dbReference type="Pfam" id="PF01075">
    <property type="entry name" value="Glyco_transf_9"/>
    <property type="match status" value="1"/>
</dbReference>
<dbReference type="Proteomes" id="UP000494115">
    <property type="component" value="Unassembled WGS sequence"/>
</dbReference>
<proteinExistence type="predicted"/>
<feature type="repeat" description="TPR" evidence="1">
    <location>
        <begin position="105"/>
        <end position="138"/>
    </location>
</feature>
<evidence type="ECO:0000313" key="3">
    <source>
        <dbReference type="EMBL" id="CAB3778442.1"/>
    </source>
</evidence>